<dbReference type="AlphaFoldDB" id="A0A3E0DYW1"/>
<evidence type="ECO:0000313" key="1">
    <source>
        <dbReference type="EMBL" id="REG90643.1"/>
    </source>
</evidence>
<keyword evidence="2" id="KW-1185">Reference proteome</keyword>
<dbReference type="Proteomes" id="UP000256405">
    <property type="component" value="Unassembled WGS sequence"/>
</dbReference>
<reference evidence="1 2" key="1">
    <citation type="submission" date="2018-08" db="EMBL/GenBank/DDBJ databases">
        <title>Genomic Encyclopedia of Archaeal and Bacterial Type Strains, Phase II (KMG-II): from individual species to whole genera.</title>
        <authorList>
            <person name="Goeker M."/>
        </authorList>
    </citation>
    <scope>NUCLEOTIDE SEQUENCE [LARGE SCALE GENOMIC DNA]</scope>
    <source>
        <strain evidence="1 2">DSM 15986</strain>
    </source>
</reference>
<name>A0A3E0DYW1_9BACT</name>
<gene>
    <name evidence="1" type="ORF">C8N25_106142</name>
</gene>
<dbReference type="EMBL" id="QUNF01000006">
    <property type="protein sequence ID" value="REG90643.1"/>
    <property type="molecule type" value="Genomic_DNA"/>
</dbReference>
<accession>A0A3E0DYW1</accession>
<organism evidence="1 2">
    <name type="scientific">Algoriphagus antarcticus</name>
    <dbReference type="NCBI Taxonomy" id="238540"/>
    <lineage>
        <taxon>Bacteria</taxon>
        <taxon>Pseudomonadati</taxon>
        <taxon>Bacteroidota</taxon>
        <taxon>Cytophagia</taxon>
        <taxon>Cytophagales</taxon>
        <taxon>Cyclobacteriaceae</taxon>
        <taxon>Algoriphagus</taxon>
    </lineage>
</organism>
<comment type="caution">
    <text evidence="1">The sequence shown here is derived from an EMBL/GenBank/DDBJ whole genome shotgun (WGS) entry which is preliminary data.</text>
</comment>
<evidence type="ECO:0000313" key="2">
    <source>
        <dbReference type="Proteomes" id="UP000256405"/>
    </source>
</evidence>
<protein>
    <submittedName>
        <fullName evidence="1">Uncharacterized protein</fullName>
    </submittedName>
</protein>
<sequence length="41" mass="4642">MELRQPSINGKTAKQTLLFWGINKHEAQELKITDVMEGASK</sequence>
<proteinExistence type="predicted"/>